<reference evidence="8" key="1">
    <citation type="journal article" date="2020" name="Stud. Mycol.">
        <title>101 Dothideomycetes genomes: a test case for predicting lifestyles and emergence of pathogens.</title>
        <authorList>
            <person name="Haridas S."/>
            <person name="Albert R."/>
            <person name="Binder M."/>
            <person name="Bloem J."/>
            <person name="Labutti K."/>
            <person name="Salamov A."/>
            <person name="Andreopoulos B."/>
            <person name="Baker S."/>
            <person name="Barry K."/>
            <person name="Bills G."/>
            <person name="Bluhm B."/>
            <person name="Cannon C."/>
            <person name="Castanera R."/>
            <person name="Culley D."/>
            <person name="Daum C."/>
            <person name="Ezra D."/>
            <person name="Gonzalez J."/>
            <person name="Henrissat B."/>
            <person name="Kuo A."/>
            <person name="Liang C."/>
            <person name="Lipzen A."/>
            <person name="Lutzoni F."/>
            <person name="Magnuson J."/>
            <person name="Mondo S."/>
            <person name="Nolan M."/>
            <person name="Ohm R."/>
            <person name="Pangilinan J."/>
            <person name="Park H.-J."/>
            <person name="Ramirez L."/>
            <person name="Alfaro M."/>
            <person name="Sun H."/>
            <person name="Tritt A."/>
            <person name="Yoshinaga Y."/>
            <person name="Zwiers L.-H."/>
            <person name="Turgeon B."/>
            <person name="Goodwin S."/>
            <person name="Spatafora J."/>
            <person name="Crous P."/>
            <person name="Grigoriev I."/>
        </authorList>
    </citation>
    <scope>NUCLEOTIDE SEQUENCE</scope>
    <source>
        <strain evidence="8">CBS 116435</strain>
    </source>
</reference>
<organism evidence="8 9">
    <name type="scientific">Polychaeton citri CBS 116435</name>
    <dbReference type="NCBI Taxonomy" id="1314669"/>
    <lineage>
        <taxon>Eukaryota</taxon>
        <taxon>Fungi</taxon>
        <taxon>Dikarya</taxon>
        <taxon>Ascomycota</taxon>
        <taxon>Pezizomycotina</taxon>
        <taxon>Dothideomycetes</taxon>
        <taxon>Dothideomycetidae</taxon>
        <taxon>Capnodiales</taxon>
        <taxon>Capnodiaceae</taxon>
        <taxon>Polychaeton</taxon>
    </lineage>
</organism>
<feature type="signal peptide" evidence="6">
    <location>
        <begin position="1"/>
        <end position="17"/>
    </location>
</feature>
<dbReference type="InterPro" id="IPR001563">
    <property type="entry name" value="Peptidase_S10"/>
</dbReference>
<name>A0A9P4Q381_9PEZI</name>
<dbReference type="GO" id="GO:0006508">
    <property type="term" value="P:proteolysis"/>
    <property type="evidence" value="ECO:0007669"/>
    <property type="project" value="UniProtKB-KW"/>
</dbReference>
<sequence>MRGVFTSLLCALPLASAGWRNKRQVPADPSGVTTISSPSGATIRYKQPGLEGVCETTPGVNSYSGYVSLNATTNMFFYFFEARENPEHAPLTLWLNGGPGSDSLIGLFQELGPCSITENLTSQLNPYSWTNQSNMLFLSQPIGVGFSYEDTLVGNYSANGTFYNQSLSDAAGRYSDVAPDRTDTTYLAAVGTWEILQGFLANLPTLDNTVQNKTFNLWTESYGGHYGPAFWEYFYEQNSKLSNGTTGGTALHMDTLGIINGIIDERIQAPYYPEFAVHNTYGIKAYNETIYNFTKMAYYIPGGCRDYIDYCAEVDLTTEYGTGICQAATEMCRSLVEGTYYEFGGRGVYDIRHPYDDPTPADYFVDYLNTAAVQNALGVNINYTATASDAVYYGFATTGDFVYRHFIEDLELILARGMRVALIYGDADYICNWFGGEAVSLAVDYADAANFRKAGYEPFVVDGTQYGEVRQYGNFSFLRMYESGHEVPYYQPKASLELFRRVLGNLIVSDGSAPVTGDYNTTGSANTTHTESFVPLPSSTGSSDALRKRAYAYMNMNL</sequence>
<dbReference type="PROSITE" id="PS00131">
    <property type="entry name" value="CARBOXYPEPT_SER_SER"/>
    <property type="match status" value="1"/>
</dbReference>
<keyword evidence="2 6" id="KW-0121">Carboxypeptidase</keyword>
<evidence type="ECO:0000256" key="2">
    <source>
        <dbReference type="ARBA" id="ARBA00022645"/>
    </source>
</evidence>
<dbReference type="Proteomes" id="UP000799441">
    <property type="component" value="Unassembled WGS sequence"/>
</dbReference>
<feature type="chain" id="PRO_5040529548" description="Carboxypeptidase" evidence="6">
    <location>
        <begin position="18"/>
        <end position="558"/>
    </location>
</feature>
<evidence type="ECO:0000256" key="5">
    <source>
        <dbReference type="ARBA" id="ARBA00023180"/>
    </source>
</evidence>
<dbReference type="EC" id="3.4.16.-" evidence="6"/>
<dbReference type="GO" id="GO:0004185">
    <property type="term" value="F:serine-type carboxypeptidase activity"/>
    <property type="evidence" value="ECO:0007669"/>
    <property type="project" value="UniProtKB-UniRule"/>
</dbReference>
<keyword evidence="4 6" id="KW-0378">Hydrolase</keyword>
<dbReference type="OrthoDB" id="443318at2759"/>
<dbReference type="InterPro" id="IPR029058">
    <property type="entry name" value="AB_hydrolase_fold"/>
</dbReference>
<feature type="region of interest" description="Disordered" evidence="7">
    <location>
        <begin position="521"/>
        <end position="541"/>
    </location>
</feature>
<protein>
    <recommendedName>
        <fullName evidence="6">Carboxypeptidase</fullName>
        <ecNumber evidence="6">3.4.16.-</ecNumber>
    </recommendedName>
</protein>
<accession>A0A9P4Q381</accession>
<evidence type="ECO:0000256" key="4">
    <source>
        <dbReference type="ARBA" id="ARBA00022801"/>
    </source>
</evidence>
<evidence type="ECO:0000313" key="8">
    <source>
        <dbReference type="EMBL" id="KAF2717289.1"/>
    </source>
</evidence>
<dbReference type="AlphaFoldDB" id="A0A9P4Q381"/>
<dbReference type="InterPro" id="IPR018202">
    <property type="entry name" value="Ser_caboxypep_ser_AS"/>
</dbReference>
<dbReference type="EMBL" id="MU003847">
    <property type="protein sequence ID" value="KAF2717289.1"/>
    <property type="molecule type" value="Genomic_DNA"/>
</dbReference>
<dbReference type="PANTHER" id="PTHR11802">
    <property type="entry name" value="SERINE PROTEASE FAMILY S10 SERINE CARBOXYPEPTIDASE"/>
    <property type="match status" value="1"/>
</dbReference>
<comment type="similarity">
    <text evidence="1 6">Belongs to the peptidase S10 family.</text>
</comment>
<dbReference type="GO" id="GO:0000324">
    <property type="term" value="C:fungal-type vacuole"/>
    <property type="evidence" value="ECO:0007669"/>
    <property type="project" value="TreeGrafter"/>
</dbReference>
<dbReference type="SUPFAM" id="SSF53474">
    <property type="entry name" value="alpha/beta-Hydrolases"/>
    <property type="match status" value="1"/>
</dbReference>
<evidence type="ECO:0000256" key="7">
    <source>
        <dbReference type="SAM" id="MobiDB-lite"/>
    </source>
</evidence>
<keyword evidence="6" id="KW-0732">Signal</keyword>
<dbReference type="PANTHER" id="PTHR11802:SF131">
    <property type="entry name" value="CARBOXYPEPTIDASE"/>
    <property type="match status" value="1"/>
</dbReference>
<evidence type="ECO:0000256" key="6">
    <source>
        <dbReference type="RuleBase" id="RU361156"/>
    </source>
</evidence>
<keyword evidence="3 6" id="KW-0645">Protease</keyword>
<evidence type="ECO:0000256" key="3">
    <source>
        <dbReference type="ARBA" id="ARBA00022670"/>
    </source>
</evidence>
<dbReference type="PRINTS" id="PR00724">
    <property type="entry name" value="CRBOXYPTASEC"/>
</dbReference>
<evidence type="ECO:0000256" key="1">
    <source>
        <dbReference type="ARBA" id="ARBA00009431"/>
    </source>
</evidence>
<dbReference type="Gene3D" id="3.40.50.1820">
    <property type="entry name" value="alpha/beta hydrolase"/>
    <property type="match status" value="1"/>
</dbReference>
<proteinExistence type="inferred from homology"/>
<keyword evidence="5" id="KW-0325">Glycoprotein</keyword>
<gene>
    <name evidence="8" type="ORF">K431DRAFT_233497</name>
</gene>
<comment type="caution">
    <text evidence="8">The sequence shown here is derived from an EMBL/GenBank/DDBJ whole genome shotgun (WGS) entry which is preliminary data.</text>
</comment>
<keyword evidence="9" id="KW-1185">Reference proteome</keyword>
<dbReference type="Pfam" id="PF00450">
    <property type="entry name" value="Peptidase_S10"/>
    <property type="match status" value="1"/>
</dbReference>
<evidence type="ECO:0000313" key="9">
    <source>
        <dbReference type="Proteomes" id="UP000799441"/>
    </source>
</evidence>